<dbReference type="Proteomes" id="UP001283361">
    <property type="component" value="Unassembled WGS sequence"/>
</dbReference>
<name>A0AAE0ZBU4_9GAST</name>
<sequence length="114" mass="13096">MDLDSQLLHDDVRLLVMDLDSQLLHDDVRLLVMDLDSQLLHDDVRLLVMDLDSQLLHDDPTTKNLTWRIFIPRCNISISHGVITICFVTHPTLARELLSPVTSHQVPRNMAHTL</sequence>
<evidence type="ECO:0000313" key="2">
    <source>
        <dbReference type="Proteomes" id="UP001283361"/>
    </source>
</evidence>
<gene>
    <name evidence="1" type="ORF">RRG08_067360</name>
</gene>
<reference evidence="1" key="1">
    <citation type="journal article" date="2023" name="G3 (Bethesda)">
        <title>A reference genome for the long-term kleptoplast-retaining sea slug Elysia crispata morphotype clarki.</title>
        <authorList>
            <person name="Eastman K.E."/>
            <person name="Pendleton A.L."/>
            <person name="Shaikh M.A."/>
            <person name="Suttiyut T."/>
            <person name="Ogas R."/>
            <person name="Tomko P."/>
            <person name="Gavelis G."/>
            <person name="Widhalm J.R."/>
            <person name="Wisecaver J.H."/>
        </authorList>
    </citation>
    <scope>NUCLEOTIDE SEQUENCE</scope>
    <source>
        <strain evidence="1">ECLA1</strain>
    </source>
</reference>
<accession>A0AAE0ZBU4</accession>
<comment type="caution">
    <text evidence="1">The sequence shown here is derived from an EMBL/GenBank/DDBJ whole genome shotgun (WGS) entry which is preliminary data.</text>
</comment>
<evidence type="ECO:0000313" key="1">
    <source>
        <dbReference type="EMBL" id="KAK3766507.1"/>
    </source>
</evidence>
<dbReference type="EMBL" id="JAWDGP010004217">
    <property type="protein sequence ID" value="KAK3766507.1"/>
    <property type="molecule type" value="Genomic_DNA"/>
</dbReference>
<dbReference type="AlphaFoldDB" id="A0AAE0ZBU4"/>
<organism evidence="1 2">
    <name type="scientific">Elysia crispata</name>
    <name type="common">lettuce slug</name>
    <dbReference type="NCBI Taxonomy" id="231223"/>
    <lineage>
        <taxon>Eukaryota</taxon>
        <taxon>Metazoa</taxon>
        <taxon>Spiralia</taxon>
        <taxon>Lophotrochozoa</taxon>
        <taxon>Mollusca</taxon>
        <taxon>Gastropoda</taxon>
        <taxon>Heterobranchia</taxon>
        <taxon>Euthyneura</taxon>
        <taxon>Panpulmonata</taxon>
        <taxon>Sacoglossa</taxon>
        <taxon>Placobranchoidea</taxon>
        <taxon>Plakobranchidae</taxon>
        <taxon>Elysia</taxon>
    </lineage>
</organism>
<proteinExistence type="predicted"/>
<keyword evidence="2" id="KW-1185">Reference proteome</keyword>
<protein>
    <submittedName>
        <fullName evidence="1">Uncharacterized protein</fullName>
    </submittedName>
</protein>